<keyword evidence="2" id="KW-0503">Monooxygenase</keyword>
<dbReference type="PROSITE" id="PS51725">
    <property type="entry name" value="ABM"/>
    <property type="match status" value="1"/>
</dbReference>
<keyword evidence="2" id="KW-0560">Oxidoreductase</keyword>
<dbReference type="InterPro" id="IPR050404">
    <property type="entry name" value="Heme-degrading_MO"/>
</dbReference>
<dbReference type="PANTHER" id="PTHR34474">
    <property type="entry name" value="SIGNAL TRANSDUCTION PROTEIN TRAP"/>
    <property type="match status" value="1"/>
</dbReference>
<proteinExistence type="predicted"/>
<name>A0A9X2BDP4_9BACL</name>
<gene>
    <name evidence="2" type="ORF">LCY76_01305</name>
</gene>
<dbReference type="InterPro" id="IPR011008">
    <property type="entry name" value="Dimeric_a/b-barrel"/>
</dbReference>
<dbReference type="SUPFAM" id="SSF54909">
    <property type="entry name" value="Dimeric alpha+beta barrel"/>
    <property type="match status" value="1"/>
</dbReference>
<reference evidence="2" key="1">
    <citation type="submission" date="2021-09" db="EMBL/GenBank/DDBJ databases">
        <title>Genome analysis of Fictibacillus sp. KIGAM418 isolated from marine sediment.</title>
        <authorList>
            <person name="Seo M.-J."/>
            <person name="Cho E.-S."/>
            <person name="Hwang C.Y."/>
        </authorList>
    </citation>
    <scope>NUCLEOTIDE SEQUENCE</scope>
    <source>
        <strain evidence="2">KIGAM418</strain>
    </source>
</reference>
<evidence type="ECO:0000313" key="2">
    <source>
        <dbReference type="EMBL" id="MCK6255282.1"/>
    </source>
</evidence>
<dbReference type="EMBL" id="JAIWJX010000002">
    <property type="protein sequence ID" value="MCK6255282.1"/>
    <property type="molecule type" value="Genomic_DNA"/>
</dbReference>
<evidence type="ECO:0000313" key="3">
    <source>
        <dbReference type="Proteomes" id="UP001139011"/>
    </source>
</evidence>
<dbReference type="Pfam" id="PF03992">
    <property type="entry name" value="ABM"/>
    <property type="match status" value="1"/>
</dbReference>
<dbReference type="PANTHER" id="PTHR34474:SF4">
    <property type="entry name" value="HEME OXYGENASE (STAPHYLOBILIN-PRODUCING) 1"/>
    <property type="match status" value="1"/>
</dbReference>
<dbReference type="Gene3D" id="3.30.70.100">
    <property type="match status" value="1"/>
</dbReference>
<comment type="caution">
    <text evidence="2">The sequence shown here is derived from an EMBL/GenBank/DDBJ whole genome shotgun (WGS) entry which is preliminary data.</text>
</comment>
<sequence length="101" mass="11901">MYIVHSTFAVPEQKAGEVINIYKNRSRLVDKAKGFKDFLLLQNEKRPGEITVQLTFETKEHYLEWVRSTQFKEIHDMEKKYPDQELAAIVPTVRQYKVVAT</sequence>
<feature type="domain" description="ABM" evidence="1">
    <location>
        <begin position="2"/>
        <end position="90"/>
    </location>
</feature>
<dbReference type="GO" id="GO:0004497">
    <property type="term" value="F:monooxygenase activity"/>
    <property type="evidence" value="ECO:0007669"/>
    <property type="project" value="UniProtKB-KW"/>
</dbReference>
<keyword evidence="3" id="KW-1185">Reference proteome</keyword>
<organism evidence="2 3">
    <name type="scientific">Fictibacillus marinisediminis</name>
    <dbReference type="NCBI Taxonomy" id="2878389"/>
    <lineage>
        <taxon>Bacteria</taxon>
        <taxon>Bacillati</taxon>
        <taxon>Bacillota</taxon>
        <taxon>Bacilli</taxon>
        <taxon>Bacillales</taxon>
        <taxon>Fictibacillaceae</taxon>
        <taxon>Fictibacillus</taxon>
    </lineage>
</organism>
<evidence type="ECO:0000259" key="1">
    <source>
        <dbReference type="PROSITE" id="PS51725"/>
    </source>
</evidence>
<dbReference type="AlphaFoldDB" id="A0A9X2BDP4"/>
<dbReference type="Proteomes" id="UP001139011">
    <property type="component" value="Unassembled WGS sequence"/>
</dbReference>
<accession>A0A9X2BDP4</accession>
<protein>
    <submittedName>
        <fullName evidence="2">Antibiotic biosynthesis monooxygenase</fullName>
    </submittedName>
</protein>
<dbReference type="RefSeq" id="WP_248251142.1">
    <property type="nucleotide sequence ID" value="NZ_JAIWJX010000002.1"/>
</dbReference>
<dbReference type="InterPro" id="IPR007138">
    <property type="entry name" value="ABM_dom"/>
</dbReference>